<feature type="region of interest" description="Disordered" evidence="1">
    <location>
        <begin position="102"/>
        <end position="128"/>
    </location>
</feature>
<evidence type="ECO:0000256" key="1">
    <source>
        <dbReference type="SAM" id="MobiDB-lite"/>
    </source>
</evidence>
<evidence type="ECO:0000256" key="2">
    <source>
        <dbReference type="SAM" id="SignalP"/>
    </source>
</evidence>
<dbReference type="EMBL" id="JACIGE010000018">
    <property type="protein sequence ID" value="MBB4249114.1"/>
    <property type="molecule type" value="Genomic_DNA"/>
</dbReference>
<feature type="signal peptide" evidence="2">
    <location>
        <begin position="1"/>
        <end position="22"/>
    </location>
</feature>
<evidence type="ECO:0008006" key="5">
    <source>
        <dbReference type="Google" id="ProtNLM"/>
    </source>
</evidence>
<dbReference type="RefSeq" id="WP_153118003.1">
    <property type="nucleotide sequence ID" value="NZ_JACIGE010000018.1"/>
</dbReference>
<evidence type="ECO:0000313" key="3">
    <source>
        <dbReference type="EMBL" id="MBB4249114.1"/>
    </source>
</evidence>
<organism evidence="3 4">
    <name type="scientific">Rhodocyclus tenuis</name>
    <name type="common">Rhodospirillum tenue</name>
    <dbReference type="NCBI Taxonomy" id="1066"/>
    <lineage>
        <taxon>Bacteria</taxon>
        <taxon>Pseudomonadati</taxon>
        <taxon>Pseudomonadota</taxon>
        <taxon>Betaproteobacteria</taxon>
        <taxon>Rhodocyclales</taxon>
        <taxon>Rhodocyclaceae</taxon>
        <taxon>Rhodocyclus</taxon>
    </lineage>
</organism>
<feature type="compositionally biased region" description="Polar residues" evidence="1">
    <location>
        <begin position="59"/>
        <end position="68"/>
    </location>
</feature>
<dbReference type="Proteomes" id="UP000587070">
    <property type="component" value="Unassembled WGS sequence"/>
</dbReference>
<feature type="compositionally biased region" description="Basic and acidic residues" evidence="1">
    <location>
        <begin position="116"/>
        <end position="128"/>
    </location>
</feature>
<keyword evidence="4" id="KW-1185">Reference proteome</keyword>
<evidence type="ECO:0000313" key="4">
    <source>
        <dbReference type="Proteomes" id="UP000587070"/>
    </source>
</evidence>
<dbReference type="AlphaFoldDB" id="A0A840G3W3"/>
<reference evidence="3 4" key="1">
    <citation type="submission" date="2020-08" db="EMBL/GenBank/DDBJ databases">
        <title>Genome sequencing of Purple Non-Sulfur Bacteria from various extreme environments.</title>
        <authorList>
            <person name="Mayer M."/>
        </authorList>
    </citation>
    <scope>NUCLEOTIDE SEQUENCE [LARGE SCALE GENOMIC DNA]</scope>
    <source>
        <strain evidence="3 4">2761</strain>
    </source>
</reference>
<accession>A0A840G3W3</accession>
<comment type="caution">
    <text evidence="3">The sequence shown here is derived from an EMBL/GenBank/DDBJ whole genome shotgun (WGS) entry which is preliminary data.</text>
</comment>
<gene>
    <name evidence="3" type="ORF">GGD90_003518</name>
</gene>
<protein>
    <recommendedName>
        <fullName evidence="5">DUF4124 domain-containing protein</fullName>
    </recommendedName>
</protein>
<sequence length="128" mass="12848">MKLLRGLCLAIFLPLLVQPCLAGSPRQIGGVKLFVSVDAEGVVLYTDVAPADADDAAGTSPSAHSQPVTGKAAPLRRPAVANGVGAGSTDLAAAEVVAETAEAVSGESAPLANPRPELRDGGLPPEDR</sequence>
<keyword evidence="2" id="KW-0732">Signal</keyword>
<proteinExistence type="predicted"/>
<feature type="region of interest" description="Disordered" evidence="1">
    <location>
        <begin position="53"/>
        <end position="76"/>
    </location>
</feature>
<name>A0A840G3W3_RHOTE</name>
<feature type="chain" id="PRO_5032979090" description="DUF4124 domain-containing protein" evidence="2">
    <location>
        <begin position="23"/>
        <end position="128"/>
    </location>
</feature>